<dbReference type="PANTHER" id="PTHR11003:SF98">
    <property type="entry name" value="POTASSIUM CHANNEL DOMAIN-CONTAINING PROTEIN"/>
    <property type="match status" value="1"/>
</dbReference>
<gene>
    <name evidence="11" type="ORF">M513_06401</name>
    <name evidence="12" type="ORF">M514_06401</name>
</gene>
<keyword evidence="3 8" id="KW-0812">Transmembrane</keyword>
<dbReference type="SUPFAM" id="SSF81324">
    <property type="entry name" value="Voltage-gated potassium channels"/>
    <property type="match status" value="3"/>
</dbReference>
<dbReference type="Gene3D" id="1.10.287.70">
    <property type="match status" value="2"/>
</dbReference>
<comment type="similarity">
    <text evidence="8">Belongs to the two pore domain potassium channel (TC 1.A.1.8) family.</text>
</comment>
<accession>A0A085M699</accession>
<feature type="transmembrane region" description="Helical" evidence="9">
    <location>
        <begin position="51"/>
        <end position="71"/>
    </location>
</feature>
<dbReference type="EMBL" id="KL367482">
    <property type="protein sequence ID" value="KFD71530.1"/>
    <property type="molecule type" value="Genomic_DNA"/>
</dbReference>
<comment type="subcellular location">
    <subcellularLocation>
        <location evidence="1">Membrane</location>
        <topology evidence="1">Multi-pass membrane protein</topology>
    </subcellularLocation>
</comment>
<dbReference type="EMBL" id="KL363224">
    <property type="protein sequence ID" value="KFD52745.1"/>
    <property type="molecule type" value="Genomic_DNA"/>
</dbReference>
<feature type="domain" description="Potassium channel" evidence="10">
    <location>
        <begin position="543"/>
        <end position="612"/>
    </location>
</feature>
<evidence type="ECO:0000259" key="10">
    <source>
        <dbReference type="Pfam" id="PF07885"/>
    </source>
</evidence>
<evidence type="ECO:0000256" key="5">
    <source>
        <dbReference type="ARBA" id="ARBA00023065"/>
    </source>
</evidence>
<evidence type="ECO:0000313" key="11">
    <source>
        <dbReference type="EMBL" id="KFD52745.1"/>
    </source>
</evidence>
<dbReference type="PRINTS" id="PR01333">
    <property type="entry name" value="2POREKCHANEL"/>
</dbReference>
<feature type="transmembrane region" description="Helical" evidence="9">
    <location>
        <begin position="77"/>
        <end position="98"/>
    </location>
</feature>
<feature type="transmembrane region" description="Helical" evidence="9">
    <location>
        <begin position="589"/>
        <end position="611"/>
    </location>
</feature>
<evidence type="ECO:0000256" key="6">
    <source>
        <dbReference type="ARBA" id="ARBA00023136"/>
    </source>
</evidence>
<keyword evidence="13" id="KW-1185">Reference proteome</keyword>
<evidence type="ECO:0000313" key="13">
    <source>
        <dbReference type="Proteomes" id="UP000030764"/>
    </source>
</evidence>
<dbReference type="GO" id="GO:0015271">
    <property type="term" value="F:outward rectifier potassium channel activity"/>
    <property type="evidence" value="ECO:0007669"/>
    <property type="project" value="TreeGrafter"/>
</dbReference>
<feature type="transmembrane region" description="Helical" evidence="9">
    <location>
        <begin position="533"/>
        <end position="555"/>
    </location>
</feature>
<dbReference type="InterPro" id="IPR013099">
    <property type="entry name" value="K_chnl_dom"/>
</dbReference>
<dbReference type="AlphaFoldDB" id="A0A085M699"/>
<evidence type="ECO:0000256" key="4">
    <source>
        <dbReference type="ARBA" id="ARBA00022989"/>
    </source>
</evidence>
<dbReference type="GO" id="GO:0022841">
    <property type="term" value="F:potassium ion leak channel activity"/>
    <property type="evidence" value="ECO:0007669"/>
    <property type="project" value="TreeGrafter"/>
</dbReference>
<reference evidence="11 13" key="1">
    <citation type="journal article" date="2014" name="Nat. Genet.">
        <title>Genome and transcriptome of the porcine whipworm Trichuris suis.</title>
        <authorList>
            <person name="Jex A.R."/>
            <person name="Nejsum P."/>
            <person name="Schwarz E.M."/>
            <person name="Hu L."/>
            <person name="Young N.D."/>
            <person name="Hall R.S."/>
            <person name="Korhonen P.K."/>
            <person name="Liao S."/>
            <person name="Thamsborg S."/>
            <person name="Xia J."/>
            <person name="Xu P."/>
            <person name="Wang S."/>
            <person name="Scheerlinck J.P."/>
            <person name="Hofmann A."/>
            <person name="Sternberg P.W."/>
            <person name="Wang J."/>
            <person name="Gasser R.B."/>
        </authorList>
    </citation>
    <scope>NUCLEOTIDE SEQUENCE [LARGE SCALE GENOMIC DNA]</scope>
    <source>
        <strain evidence="12">DCEP-RM93F</strain>
        <strain evidence="11">DCEP-RM93M</strain>
    </source>
</reference>
<evidence type="ECO:0000256" key="7">
    <source>
        <dbReference type="ARBA" id="ARBA00023303"/>
    </source>
</evidence>
<sequence>MLTARRMREKSITYECDTLAEKQRNQLKVVNQVEEVADQDYREKFRHVSILQTYFCVIISPASLKALLQMLKITMPHVGLVALLAIYTVCGGAIFHLIESSHEHKIKTSSIHTLELTKSSFLRTMWNLSQSENLSLSQWLEAGLEQMQPLEILLYEGYVERYITANDVLNKTQRPQWTLAQSIFFATTVITTIGYGNMVPRTLSGQILCIVFGALGIPLLLITVADIGKFLSDFMTYFYRHMKKFKRKIAIRTTCKKLPKKVETMLQAGGALATRRASQNIKAEAVIDQNLFTMEMTPVNDEDDKTFRQKLARILKITLPHVGLVALLTIYTVCGGGIFHLIELSHEEQVRSNSLKSIAEAKVAFLERMWNLSQINGVTFEEWNSEAMRELRFVATVLYEAYEEQYITINDILNKTQRTVWTFPQAIFFATTVITTIGYGNMVPRTVSGRVLCIVFGIFGIPLLLITIADIGKFLSDFITFLYRQFKRCKNQVRKHSRYFVLPDKKTSTMSSVSDKEVEAESISESSSDSADVHLPVVMAMVVLVSYTAVGGLLFQMWEGWGYFDAFYFCFITMATIGFGDIVPSEQVYMFFTIIYIVVGLALTTMCIDLAGSEYITKLHYFGQKIETARDVVGGAVVSGLHVGEQIFKHSAFIRTTGGKLIQIGDPKQLNTKQASALRHKFGLPDDYDFTIISPIGRDEANLVTNSMLFTPVSPEVLKVVKAHIKLRPEEIHESDAFILQNRTFNRDGILTRKHSSRSIKSMKIRSRRKTQLRQDRYKFFLIAPFVLKESPV</sequence>
<keyword evidence="7 8" id="KW-0407">Ion channel</keyword>
<dbReference type="InterPro" id="IPR003280">
    <property type="entry name" value="2pore_dom_K_chnl"/>
</dbReference>
<feature type="transmembrane region" description="Helical" evidence="9">
    <location>
        <begin position="451"/>
        <end position="469"/>
    </location>
</feature>
<evidence type="ECO:0000256" key="2">
    <source>
        <dbReference type="ARBA" id="ARBA00022448"/>
    </source>
</evidence>
<dbReference type="Proteomes" id="UP000030758">
    <property type="component" value="Unassembled WGS sequence"/>
</dbReference>
<evidence type="ECO:0000256" key="1">
    <source>
        <dbReference type="ARBA" id="ARBA00004141"/>
    </source>
</evidence>
<feature type="transmembrane region" description="Helical" evidence="9">
    <location>
        <begin position="562"/>
        <end position="583"/>
    </location>
</feature>
<dbReference type="Pfam" id="PF07885">
    <property type="entry name" value="Ion_trans_2"/>
    <property type="match status" value="3"/>
</dbReference>
<organism evidence="11 13">
    <name type="scientific">Trichuris suis</name>
    <name type="common">pig whipworm</name>
    <dbReference type="NCBI Taxonomy" id="68888"/>
    <lineage>
        <taxon>Eukaryota</taxon>
        <taxon>Metazoa</taxon>
        <taxon>Ecdysozoa</taxon>
        <taxon>Nematoda</taxon>
        <taxon>Enoplea</taxon>
        <taxon>Dorylaimia</taxon>
        <taxon>Trichinellida</taxon>
        <taxon>Trichuridae</taxon>
        <taxon>Trichuris</taxon>
    </lineage>
</organism>
<evidence type="ECO:0000256" key="8">
    <source>
        <dbReference type="RuleBase" id="RU003857"/>
    </source>
</evidence>
<feature type="transmembrane region" description="Helical" evidence="9">
    <location>
        <begin position="179"/>
        <end position="197"/>
    </location>
</feature>
<keyword evidence="4 9" id="KW-1133">Transmembrane helix</keyword>
<dbReference type="PANTHER" id="PTHR11003">
    <property type="entry name" value="POTASSIUM CHANNEL, SUBFAMILY K"/>
    <property type="match status" value="1"/>
</dbReference>
<feature type="domain" description="Potassium channel" evidence="10">
    <location>
        <begin position="171"/>
        <end position="232"/>
    </location>
</feature>
<evidence type="ECO:0000256" key="9">
    <source>
        <dbReference type="SAM" id="Phobius"/>
    </source>
</evidence>
<feature type="transmembrane region" description="Helical" evidence="9">
    <location>
        <begin position="203"/>
        <end position="225"/>
    </location>
</feature>
<keyword evidence="6 9" id="KW-0472">Membrane</keyword>
<keyword evidence="2 8" id="KW-0813">Transport</keyword>
<dbReference type="Proteomes" id="UP000030764">
    <property type="component" value="Unassembled WGS sequence"/>
</dbReference>
<evidence type="ECO:0000313" key="12">
    <source>
        <dbReference type="EMBL" id="KFD71530.1"/>
    </source>
</evidence>
<name>A0A085M699_9BILA</name>
<dbReference type="GO" id="GO:0030322">
    <property type="term" value="P:stabilization of membrane potential"/>
    <property type="evidence" value="ECO:0007669"/>
    <property type="project" value="TreeGrafter"/>
</dbReference>
<proteinExistence type="inferred from homology"/>
<dbReference type="GO" id="GO:0005886">
    <property type="term" value="C:plasma membrane"/>
    <property type="evidence" value="ECO:0007669"/>
    <property type="project" value="TreeGrafter"/>
</dbReference>
<feature type="domain" description="Potassium channel" evidence="10">
    <location>
        <begin position="409"/>
        <end position="476"/>
    </location>
</feature>
<feature type="transmembrane region" description="Helical" evidence="9">
    <location>
        <begin position="420"/>
        <end position="439"/>
    </location>
</feature>
<evidence type="ECO:0000256" key="3">
    <source>
        <dbReference type="ARBA" id="ARBA00022692"/>
    </source>
</evidence>
<protein>
    <recommendedName>
        <fullName evidence="10">Potassium channel domain-containing protein</fullName>
    </recommendedName>
</protein>
<feature type="transmembrane region" description="Helical" evidence="9">
    <location>
        <begin position="317"/>
        <end position="342"/>
    </location>
</feature>
<keyword evidence="5 8" id="KW-0406">Ion transport</keyword>